<sequence>MAGTLRRLAALAGALSAAVAVFLSSGVSALAAERSDVTPFIVGGSRVSTSTYPWVVQLTTDSGFQFCGGTLVRPNKVVTAAHCTTGEAPSAIRVVAGRDDKRSSAGEVADVSDIWVHPRYGSQAGNDVSVLTLDRELSYTPLPLASPEDTGLYEPGTNATILGWGLTREGGSPSRYLLGATVPLVADQKCSSTYPQYTARGEVCAGFPRGGTDTCQGDSGGPLVAGGKLIGVTSWGQGCARAGKPGVYARVAGHHAELSAQLDS</sequence>
<feature type="domain" description="Peptidase S1" evidence="5">
    <location>
        <begin position="41"/>
        <end position="264"/>
    </location>
</feature>
<dbReference type="PROSITE" id="PS00135">
    <property type="entry name" value="TRYPSIN_SER"/>
    <property type="match status" value="1"/>
</dbReference>
<keyword evidence="7" id="KW-1185">Reference proteome</keyword>
<dbReference type="OrthoDB" id="1496095at2"/>
<evidence type="ECO:0000256" key="1">
    <source>
        <dbReference type="ARBA" id="ARBA00007664"/>
    </source>
</evidence>
<protein>
    <submittedName>
        <fullName evidence="6">Chymotrypsin. Serine peptidase. MEROPS family S01A</fullName>
    </submittedName>
</protein>
<dbReference type="InterPro" id="IPR043504">
    <property type="entry name" value="Peptidase_S1_PA_chymotrypsin"/>
</dbReference>
<evidence type="ECO:0000259" key="5">
    <source>
        <dbReference type="PROSITE" id="PS50240"/>
    </source>
</evidence>
<evidence type="ECO:0000256" key="4">
    <source>
        <dbReference type="SAM" id="SignalP"/>
    </source>
</evidence>
<reference evidence="6 7" key="1">
    <citation type="submission" date="2016-11" db="EMBL/GenBank/DDBJ databases">
        <authorList>
            <person name="Jaros S."/>
            <person name="Januszkiewicz K."/>
            <person name="Wedrychowicz H."/>
        </authorList>
    </citation>
    <scope>NUCLEOTIDE SEQUENCE [LARGE SCALE GENOMIC DNA]</scope>
    <source>
        <strain evidence="6 7">DSM 44523</strain>
    </source>
</reference>
<feature type="chain" id="PRO_5012025078" evidence="4">
    <location>
        <begin position="32"/>
        <end position="264"/>
    </location>
</feature>
<dbReference type="AlphaFoldDB" id="A0A1M5H274"/>
<dbReference type="PROSITE" id="PS50240">
    <property type="entry name" value="TRYPSIN_DOM"/>
    <property type="match status" value="1"/>
</dbReference>
<dbReference type="Gene3D" id="2.40.10.10">
    <property type="entry name" value="Trypsin-like serine proteases"/>
    <property type="match status" value="2"/>
</dbReference>
<proteinExistence type="inferred from homology"/>
<dbReference type="PANTHER" id="PTHR24276">
    <property type="entry name" value="POLYSERASE-RELATED"/>
    <property type="match status" value="1"/>
</dbReference>
<dbReference type="InterPro" id="IPR001254">
    <property type="entry name" value="Trypsin_dom"/>
</dbReference>
<dbReference type="InterPro" id="IPR001314">
    <property type="entry name" value="Peptidase_S1A"/>
</dbReference>
<dbReference type="PRINTS" id="PR00722">
    <property type="entry name" value="CHYMOTRYPSIN"/>
</dbReference>
<dbReference type="STRING" id="2017.SAMN05444320_106368"/>
<dbReference type="PANTHER" id="PTHR24276:SF98">
    <property type="entry name" value="FI18310P1-RELATED"/>
    <property type="match status" value="1"/>
</dbReference>
<keyword evidence="3" id="KW-0645">Protease</keyword>
<dbReference type="EMBL" id="FQVN01000006">
    <property type="protein sequence ID" value="SHG10050.1"/>
    <property type="molecule type" value="Genomic_DNA"/>
</dbReference>
<dbReference type="Proteomes" id="UP000184501">
    <property type="component" value="Unassembled WGS sequence"/>
</dbReference>
<dbReference type="InterPro" id="IPR018114">
    <property type="entry name" value="TRYPSIN_HIS"/>
</dbReference>
<dbReference type="GO" id="GO:0006508">
    <property type="term" value="P:proteolysis"/>
    <property type="evidence" value="ECO:0007669"/>
    <property type="project" value="UniProtKB-KW"/>
</dbReference>
<dbReference type="Pfam" id="PF00089">
    <property type="entry name" value="Trypsin"/>
    <property type="match status" value="1"/>
</dbReference>
<keyword evidence="3" id="KW-0720">Serine protease</keyword>
<evidence type="ECO:0000313" key="6">
    <source>
        <dbReference type="EMBL" id="SHG10050.1"/>
    </source>
</evidence>
<dbReference type="InterPro" id="IPR050430">
    <property type="entry name" value="Peptidase_S1"/>
</dbReference>
<evidence type="ECO:0000313" key="7">
    <source>
        <dbReference type="Proteomes" id="UP000184501"/>
    </source>
</evidence>
<keyword evidence="4" id="KW-0732">Signal</keyword>
<dbReference type="SUPFAM" id="SSF50494">
    <property type="entry name" value="Trypsin-like serine proteases"/>
    <property type="match status" value="1"/>
</dbReference>
<dbReference type="FunFam" id="2.40.10.10:FF:000068">
    <property type="entry name" value="transmembrane protease serine 2"/>
    <property type="match status" value="1"/>
</dbReference>
<feature type="signal peptide" evidence="4">
    <location>
        <begin position="1"/>
        <end position="31"/>
    </location>
</feature>
<dbReference type="PROSITE" id="PS00134">
    <property type="entry name" value="TRYPSIN_HIS"/>
    <property type="match status" value="1"/>
</dbReference>
<evidence type="ECO:0000256" key="3">
    <source>
        <dbReference type="RuleBase" id="RU363034"/>
    </source>
</evidence>
<evidence type="ECO:0000256" key="2">
    <source>
        <dbReference type="ARBA" id="ARBA00023157"/>
    </source>
</evidence>
<comment type="similarity">
    <text evidence="1">Belongs to the peptidase S1 family.</text>
</comment>
<dbReference type="RefSeq" id="WP_073485644.1">
    <property type="nucleotide sequence ID" value="NZ_FQVN01000006.1"/>
</dbReference>
<dbReference type="InterPro" id="IPR033116">
    <property type="entry name" value="TRYPSIN_SER"/>
</dbReference>
<gene>
    <name evidence="6" type="ORF">SAMN05444320_106368</name>
</gene>
<accession>A0A1M5H274</accession>
<dbReference type="GO" id="GO:0004252">
    <property type="term" value="F:serine-type endopeptidase activity"/>
    <property type="evidence" value="ECO:0007669"/>
    <property type="project" value="InterPro"/>
</dbReference>
<dbReference type="FunFam" id="2.40.10.10:FF:000002">
    <property type="entry name" value="Transmembrane protease serine"/>
    <property type="match status" value="1"/>
</dbReference>
<name>A0A1M5H274_STRHI</name>
<keyword evidence="2" id="KW-1015">Disulfide bond</keyword>
<dbReference type="CDD" id="cd00190">
    <property type="entry name" value="Tryp_SPc"/>
    <property type="match status" value="1"/>
</dbReference>
<dbReference type="InterPro" id="IPR009003">
    <property type="entry name" value="Peptidase_S1_PA"/>
</dbReference>
<dbReference type="SMART" id="SM00020">
    <property type="entry name" value="Tryp_SPc"/>
    <property type="match status" value="1"/>
</dbReference>
<keyword evidence="3" id="KW-0378">Hydrolase</keyword>
<organism evidence="6 7">
    <name type="scientific">Streptoalloteichus hindustanus</name>
    <dbReference type="NCBI Taxonomy" id="2017"/>
    <lineage>
        <taxon>Bacteria</taxon>
        <taxon>Bacillati</taxon>
        <taxon>Actinomycetota</taxon>
        <taxon>Actinomycetes</taxon>
        <taxon>Pseudonocardiales</taxon>
        <taxon>Pseudonocardiaceae</taxon>
        <taxon>Streptoalloteichus</taxon>
    </lineage>
</organism>